<comment type="caution">
    <text evidence="2">The sequence shown here is derived from an EMBL/GenBank/DDBJ whole genome shotgun (WGS) entry which is preliminary data.</text>
</comment>
<dbReference type="RefSeq" id="WP_133736525.1">
    <property type="nucleotide sequence ID" value="NZ_SOAX01000005.1"/>
</dbReference>
<dbReference type="Gene3D" id="3.40.50.1820">
    <property type="entry name" value="alpha/beta hydrolase"/>
    <property type="match status" value="1"/>
</dbReference>
<dbReference type="Proteomes" id="UP000295830">
    <property type="component" value="Unassembled WGS sequence"/>
</dbReference>
<dbReference type="SUPFAM" id="SSF53474">
    <property type="entry name" value="alpha/beta-Hydrolases"/>
    <property type="match status" value="1"/>
</dbReference>
<evidence type="ECO:0000313" key="3">
    <source>
        <dbReference type="Proteomes" id="UP000295830"/>
    </source>
</evidence>
<evidence type="ECO:0000259" key="1">
    <source>
        <dbReference type="Pfam" id="PF12697"/>
    </source>
</evidence>
<dbReference type="AlphaFoldDB" id="A0A4R7JMM6"/>
<proteinExistence type="predicted"/>
<reference evidence="2 3" key="1">
    <citation type="submission" date="2019-03" db="EMBL/GenBank/DDBJ databases">
        <title>Genomic Encyclopedia of Type Strains, Phase IV (KMG-IV): sequencing the most valuable type-strain genomes for metagenomic binning, comparative biology and taxonomic classification.</title>
        <authorList>
            <person name="Goeker M."/>
        </authorList>
    </citation>
    <scope>NUCLEOTIDE SEQUENCE [LARGE SCALE GENOMIC DNA]</scope>
    <source>
        <strain evidence="2 3">DSM 15505</strain>
    </source>
</reference>
<evidence type="ECO:0000313" key="2">
    <source>
        <dbReference type="EMBL" id="TDT39351.1"/>
    </source>
</evidence>
<dbReference type="OrthoDB" id="7813811at2"/>
<accession>A0A4R7JMM6</accession>
<dbReference type="InterPro" id="IPR000073">
    <property type="entry name" value="AB_hydrolase_1"/>
</dbReference>
<dbReference type="InterPro" id="IPR029058">
    <property type="entry name" value="AB_hydrolase_fold"/>
</dbReference>
<feature type="domain" description="AB hydrolase-1" evidence="1">
    <location>
        <begin position="57"/>
        <end position="249"/>
    </location>
</feature>
<dbReference type="Pfam" id="PF12697">
    <property type="entry name" value="Abhydrolase_6"/>
    <property type="match status" value="1"/>
</dbReference>
<keyword evidence="3" id="KW-1185">Reference proteome</keyword>
<organism evidence="2 3">
    <name type="scientific">Halospina denitrificans</name>
    <dbReference type="NCBI Taxonomy" id="332522"/>
    <lineage>
        <taxon>Bacteria</taxon>
        <taxon>Pseudomonadati</taxon>
        <taxon>Pseudomonadota</taxon>
        <taxon>Gammaproteobacteria</taxon>
        <taxon>Halospina</taxon>
    </lineage>
</organism>
<keyword evidence="2" id="KW-0378">Hydrolase</keyword>
<dbReference type="GO" id="GO:0016787">
    <property type="term" value="F:hydrolase activity"/>
    <property type="evidence" value="ECO:0007669"/>
    <property type="project" value="UniProtKB-KW"/>
</dbReference>
<gene>
    <name evidence="2" type="ORF">DES49_2271</name>
</gene>
<sequence length="311" mass="35105">MQSSSRLFPVALSATEMAGELYEDVYHMKPGVSTDPTVRLAVTRVRDPAWQGERFPVVLLHSEFHNRRLWLTPMGEGFAGLLASYGYDVWLPEMRGHGLSPGNRDWAKGHEALLAEEDLPPVHRFVAEQSGHEPAWVGQGLGARLLAHVMIHNHQLLQLIPAAVFIDPGSPGSHWTTRVMSFFERLNLGRHERVSGPRRGWGPEDEPSFLLRDIHRSQRRYRRRRPHPIYDSLRVIRCPTLSVSLASDEEARTFAGLLGGQVRQTLVASRYETARSGEEGCTLAPAIQNDMRAWLDEVCRISQPEPFSRAL</sequence>
<protein>
    <submittedName>
        <fullName evidence="2">Alpha/beta hydrolase family protein</fullName>
    </submittedName>
</protein>
<dbReference type="EMBL" id="SOAX01000005">
    <property type="protein sequence ID" value="TDT39351.1"/>
    <property type="molecule type" value="Genomic_DNA"/>
</dbReference>
<name>A0A4R7JMM6_9GAMM</name>